<keyword evidence="1 2" id="KW-0808">Transferase</keyword>
<evidence type="ECO:0000313" key="3">
    <source>
        <dbReference type="Proteomes" id="UP000002457"/>
    </source>
</evidence>
<sequence>MNHKVGIYPNPFSGGEWNTSSHPLFRRISRSLEDNSWSVAGIELEDLLNPKSLTESEIQILHMNWTESLTEYFITNGKKNLYYRLLYSQYYRFLPENLILSRIKRRIDRWFAQLSSEQIPIIFEIHELYSYGLSSFPILYSVDLYLKEQMYKNAKGIIIHEQSCLPFILKQYSREKPYVVAPLGDYAEFHGPIREKTEARQSLGLNQSGRVLGYVGTVRPNRNPANVIRSFLKYGKANDRLIIAGQGMDIYANQSKDPRIVTYSGLLSNEKIRDIICASDFIVNDAQKYMTSAIIRTALSYHTPVIVNPYGAAEDMAQGAAIYIQDDDEPVDDAIERALTMNIEEYTTLVQSAKERNAERTWDRTGKNLVNFFEKMS</sequence>
<dbReference type="RefSeq" id="WP_012618801.1">
    <property type="nucleotide sequence ID" value="NC_011832.1"/>
</dbReference>
<protein>
    <submittedName>
        <fullName evidence="2">Glycosyl transferase group 1</fullName>
    </submittedName>
</protein>
<name>B8GDY1_METPE</name>
<dbReference type="Gene3D" id="3.40.50.2000">
    <property type="entry name" value="Glycogen Phosphorylase B"/>
    <property type="match status" value="1"/>
</dbReference>
<gene>
    <name evidence="2" type="ordered locus">Mpal_2186</name>
</gene>
<accession>B8GDY1</accession>
<dbReference type="GO" id="GO:0016757">
    <property type="term" value="F:glycosyltransferase activity"/>
    <property type="evidence" value="ECO:0007669"/>
    <property type="project" value="TreeGrafter"/>
</dbReference>
<dbReference type="SUPFAM" id="SSF53756">
    <property type="entry name" value="UDP-Glycosyltransferase/glycogen phosphorylase"/>
    <property type="match status" value="1"/>
</dbReference>
<dbReference type="PANTHER" id="PTHR46401">
    <property type="entry name" value="GLYCOSYLTRANSFERASE WBBK-RELATED"/>
    <property type="match status" value="1"/>
</dbReference>
<organism evidence="2 3">
    <name type="scientific">Methanosphaerula palustris (strain ATCC BAA-1556 / DSM 19958 / E1-9c)</name>
    <dbReference type="NCBI Taxonomy" id="521011"/>
    <lineage>
        <taxon>Archaea</taxon>
        <taxon>Methanobacteriati</taxon>
        <taxon>Methanobacteriota</taxon>
        <taxon>Stenosarchaea group</taxon>
        <taxon>Methanomicrobia</taxon>
        <taxon>Methanomicrobiales</taxon>
        <taxon>Methanoregulaceae</taxon>
        <taxon>Methanosphaerula</taxon>
    </lineage>
</organism>
<dbReference type="HOGENOM" id="CLU_732838_0_0_2"/>
<dbReference type="GeneID" id="7270271"/>
<dbReference type="AlphaFoldDB" id="B8GDY1"/>
<reference evidence="2 3" key="1">
    <citation type="journal article" date="2015" name="Genome Announc.">
        <title>Complete Genome Sequence of Methanosphaerula palustris E1-9CT, a Hydrogenotrophic Methanogen Isolated from a Minerotrophic Fen Peatland.</title>
        <authorList>
            <person name="Cadillo-Quiroz H."/>
            <person name="Browne P."/>
            <person name="Kyrpides N."/>
            <person name="Woyke T."/>
            <person name="Goodwin L."/>
            <person name="Detter C."/>
            <person name="Yavitt J.B."/>
            <person name="Zinder S.H."/>
        </authorList>
    </citation>
    <scope>NUCLEOTIDE SEQUENCE [LARGE SCALE GENOMIC DNA]</scope>
    <source>
        <strain evidence="3">ATCC BAA-1556 / DSM 19958 / E1-9c</strain>
    </source>
</reference>
<dbReference type="eggNOG" id="arCOG01415">
    <property type="taxonomic scope" value="Archaea"/>
</dbReference>
<dbReference type="PANTHER" id="PTHR46401:SF2">
    <property type="entry name" value="GLYCOSYLTRANSFERASE WBBK-RELATED"/>
    <property type="match status" value="1"/>
</dbReference>
<keyword evidence="3" id="KW-1185">Reference proteome</keyword>
<evidence type="ECO:0000256" key="1">
    <source>
        <dbReference type="ARBA" id="ARBA00022679"/>
    </source>
</evidence>
<dbReference type="EMBL" id="CP001338">
    <property type="protein sequence ID" value="ACL17482.1"/>
    <property type="molecule type" value="Genomic_DNA"/>
</dbReference>
<proteinExistence type="predicted"/>
<dbReference type="Proteomes" id="UP000002457">
    <property type="component" value="Chromosome"/>
</dbReference>
<evidence type="ECO:0000313" key="2">
    <source>
        <dbReference type="EMBL" id="ACL17482.1"/>
    </source>
</evidence>
<dbReference type="KEGG" id="mpl:Mpal_2186"/>
<dbReference type="STRING" id="521011.Mpal_2186"/>